<dbReference type="Proteomes" id="UP000092971">
    <property type="component" value="Chromosome"/>
</dbReference>
<dbReference type="Pfam" id="PF12833">
    <property type="entry name" value="HTH_18"/>
    <property type="match status" value="1"/>
</dbReference>
<dbReference type="PRINTS" id="PR00032">
    <property type="entry name" value="HTHARAC"/>
</dbReference>
<dbReference type="SMART" id="SM00342">
    <property type="entry name" value="HTH_ARAC"/>
    <property type="match status" value="1"/>
</dbReference>
<gene>
    <name evidence="5" type="ORF">CSTERTH_04020</name>
</gene>
<dbReference type="GO" id="GO:0003700">
    <property type="term" value="F:DNA-binding transcription factor activity"/>
    <property type="evidence" value="ECO:0007669"/>
    <property type="project" value="InterPro"/>
</dbReference>
<evidence type="ECO:0000259" key="4">
    <source>
        <dbReference type="PROSITE" id="PS01124"/>
    </source>
</evidence>
<dbReference type="GO" id="GO:0043565">
    <property type="term" value="F:sequence-specific DNA binding"/>
    <property type="evidence" value="ECO:0007669"/>
    <property type="project" value="InterPro"/>
</dbReference>
<protein>
    <submittedName>
        <fullName evidence="5">AraC family transcriptional regulator</fullName>
    </submittedName>
</protein>
<name>A0A1B1YBX5_THEST</name>
<dbReference type="OrthoDB" id="9782911at2"/>
<reference evidence="5 6" key="1">
    <citation type="submission" date="2016-02" db="EMBL/GenBank/DDBJ databases">
        <title>Comparison of Clostridium stercorarium subspecies using comparative genomics and transcriptomics.</title>
        <authorList>
            <person name="Schellenberg J."/>
            <person name="Thallinger G."/>
            <person name="Levin D.B."/>
            <person name="Zhang X."/>
            <person name="Alvare G."/>
            <person name="Fristensky B."/>
            <person name="Sparling R."/>
        </authorList>
    </citation>
    <scope>NUCLEOTIDE SEQUENCE [LARGE SCALE GENOMIC DNA]</scope>
    <source>
        <strain evidence="5 6">DSM 2910</strain>
    </source>
</reference>
<dbReference type="InterPro" id="IPR003313">
    <property type="entry name" value="AraC-bd"/>
</dbReference>
<dbReference type="PROSITE" id="PS01124">
    <property type="entry name" value="HTH_ARAC_FAMILY_2"/>
    <property type="match status" value="1"/>
</dbReference>
<proteinExistence type="predicted"/>
<dbReference type="Pfam" id="PF02311">
    <property type="entry name" value="AraC_binding"/>
    <property type="match status" value="1"/>
</dbReference>
<dbReference type="InterPro" id="IPR020449">
    <property type="entry name" value="Tscrpt_reg_AraC-type_HTH"/>
</dbReference>
<dbReference type="InterPro" id="IPR018062">
    <property type="entry name" value="HTH_AraC-typ_CS"/>
</dbReference>
<dbReference type="EMBL" id="CP014672">
    <property type="protein sequence ID" value="ANW98259.1"/>
    <property type="molecule type" value="Genomic_DNA"/>
</dbReference>
<dbReference type="InterPro" id="IPR018060">
    <property type="entry name" value="HTH_AraC"/>
</dbReference>
<keyword evidence="1" id="KW-0805">Transcription regulation</keyword>
<evidence type="ECO:0000313" key="6">
    <source>
        <dbReference type="Proteomes" id="UP000092971"/>
    </source>
</evidence>
<evidence type="ECO:0000256" key="1">
    <source>
        <dbReference type="ARBA" id="ARBA00023015"/>
    </source>
</evidence>
<dbReference type="SUPFAM" id="SSF46689">
    <property type="entry name" value="Homeodomain-like"/>
    <property type="match status" value="2"/>
</dbReference>
<sequence>MDRELKVYNILEQPFYITRQKHDTTFNMPVCHYHNVYEIYYLLEGRRNYFIQNKIYPVVKGDIVLININDIHKTMDFNNSAHERILINFKKDFIAPLLDDNNCLLDCFLSENKVIHLNVSEQSFVQSILMKMLEEDRKKQKGYRTYEKILLTELLLFINRNMEKFNEQKRYSSSIQNKMSEVALYLMENYMKKISLKQVAEEFFITPSHLSRTFKKTTGFTFVEYLNSIRIKEARKLLKETGKSVMEIAELTGFESQTHFGRVFKQMTGMSPLQYRKQPGF</sequence>
<dbReference type="SUPFAM" id="SSF51215">
    <property type="entry name" value="Regulatory protein AraC"/>
    <property type="match status" value="1"/>
</dbReference>
<dbReference type="Gene3D" id="1.10.10.60">
    <property type="entry name" value="Homeodomain-like"/>
    <property type="match status" value="2"/>
</dbReference>
<accession>A0A1B1YBX5</accession>
<keyword evidence="3" id="KW-0804">Transcription</keyword>
<dbReference type="RefSeq" id="WP_015358539.1">
    <property type="nucleotide sequence ID" value="NZ_CP014672.1"/>
</dbReference>
<dbReference type="Gene3D" id="2.60.120.10">
    <property type="entry name" value="Jelly Rolls"/>
    <property type="match status" value="1"/>
</dbReference>
<organism evidence="5 6">
    <name type="scientific">Thermoclostridium stercorarium subsp. thermolacticum DSM 2910</name>
    <dbReference type="NCBI Taxonomy" id="1121336"/>
    <lineage>
        <taxon>Bacteria</taxon>
        <taxon>Bacillati</taxon>
        <taxon>Bacillota</taxon>
        <taxon>Clostridia</taxon>
        <taxon>Eubacteriales</taxon>
        <taxon>Oscillospiraceae</taxon>
        <taxon>Thermoclostridium</taxon>
    </lineage>
</organism>
<dbReference type="InterPro" id="IPR009057">
    <property type="entry name" value="Homeodomain-like_sf"/>
</dbReference>
<dbReference type="PANTHER" id="PTHR43280">
    <property type="entry name" value="ARAC-FAMILY TRANSCRIPTIONAL REGULATOR"/>
    <property type="match status" value="1"/>
</dbReference>
<feature type="domain" description="HTH araC/xylS-type" evidence="4">
    <location>
        <begin position="180"/>
        <end position="278"/>
    </location>
</feature>
<evidence type="ECO:0000256" key="2">
    <source>
        <dbReference type="ARBA" id="ARBA00023125"/>
    </source>
</evidence>
<keyword evidence="2" id="KW-0238">DNA-binding</keyword>
<dbReference type="AlphaFoldDB" id="A0A1B1YBX5"/>
<dbReference type="InterPro" id="IPR037923">
    <property type="entry name" value="HTH-like"/>
</dbReference>
<evidence type="ECO:0000313" key="5">
    <source>
        <dbReference type="EMBL" id="ANW98259.1"/>
    </source>
</evidence>
<dbReference type="InterPro" id="IPR014710">
    <property type="entry name" value="RmlC-like_jellyroll"/>
</dbReference>
<dbReference type="PROSITE" id="PS00041">
    <property type="entry name" value="HTH_ARAC_FAMILY_1"/>
    <property type="match status" value="1"/>
</dbReference>
<dbReference type="PANTHER" id="PTHR43280:SF28">
    <property type="entry name" value="HTH-TYPE TRANSCRIPTIONAL ACTIVATOR RHAS"/>
    <property type="match status" value="1"/>
</dbReference>
<evidence type="ECO:0000256" key="3">
    <source>
        <dbReference type="ARBA" id="ARBA00023163"/>
    </source>
</evidence>